<dbReference type="RefSeq" id="WP_185175612.1">
    <property type="nucleotide sequence ID" value="NZ_CP059404.1"/>
</dbReference>
<dbReference type="EMBL" id="CP059404">
    <property type="protein sequence ID" value="QNE89235.1"/>
    <property type="molecule type" value="Genomic_DNA"/>
</dbReference>
<feature type="transmembrane region" description="Helical" evidence="1">
    <location>
        <begin position="118"/>
        <end position="144"/>
    </location>
</feature>
<feature type="transmembrane region" description="Helical" evidence="1">
    <location>
        <begin position="75"/>
        <end position="97"/>
    </location>
</feature>
<gene>
    <name evidence="2" type="ORF">H0194_09285</name>
</gene>
<keyword evidence="1" id="KW-1133">Transmembrane helix</keyword>
<keyword evidence="1" id="KW-0472">Membrane</keyword>
<keyword evidence="3" id="KW-1185">Reference proteome</keyword>
<proteinExistence type="predicted"/>
<accession>A0A7G7CNR9</accession>
<name>A0A7G7CNR9_9CORY</name>
<keyword evidence="1" id="KW-0812">Transmembrane</keyword>
<dbReference type="KEGG" id="cik:H0194_09285"/>
<evidence type="ECO:0000313" key="2">
    <source>
        <dbReference type="EMBL" id="QNE89235.1"/>
    </source>
</evidence>
<feature type="transmembrane region" description="Helical" evidence="1">
    <location>
        <begin position="6"/>
        <end position="28"/>
    </location>
</feature>
<feature type="transmembrane region" description="Helical" evidence="1">
    <location>
        <begin position="199"/>
        <end position="218"/>
    </location>
</feature>
<dbReference type="AlphaFoldDB" id="A0A7G7CNR9"/>
<feature type="transmembrane region" description="Helical" evidence="1">
    <location>
        <begin position="40"/>
        <end position="60"/>
    </location>
</feature>
<protein>
    <recommendedName>
        <fullName evidence="4">Sap, sulfolipid-1-addressing protein</fullName>
    </recommendedName>
</protein>
<feature type="transmembrane region" description="Helical" evidence="1">
    <location>
        <begin position="156"/>
        <end position="178"/>
    </location>
</feature>
<sequence>MLLAAVTNAFADSLNALLIGVIVALGVMLPRGSYKKVVPLLIVGDWLGVFTLAVACMAIFDGLDEQVKRLTESPVFGWALIAVGVLIGVLTLMSKPGGDNKLVARILEPLRAPGPKTVLVGFILGFVQSITSAPFFAGLLFLIAGGYGPLINYGGMVIYASIALSLPTLSALLVGWVRSYPDSPAGRAFAAARDKADELSKASGFVVAGILIALGVVYL</sequence>
<reference evidence="2 3" key="1">
    <citation type="submission" date="2020-07" db="EMBL/GenBank/DDBJ databases">
        <title>Complete genome and description of Corynebacterium incognita strain Marseille-Q3630 sp. nov.</title>
        <authorList>
            <person name="Boxberger M."/>
        </authorList>
    </citation>
    <scope>NUCLEOTIDE SEQUENCE [LARGE SCALE GENOMIC DNA]</scope>
    <source>
        <strain evidence="2 3">Marseille-Q3630</strain>
    </source>
</reference>
<evidence type="ECO:0008006" key="4">
    <source>
        <dbReference type="Google" id="ProtNLM"/>
    </source>
</evidence>
<dbReference type="Proteomes" id="UP000515743">
    <property type="component" value="Chromosome"/>
</dbReference>
<evidence type="ECO:0000256" key="1">
    <source>
        <dbReference type="SAM" id="Phobius"/>
    </source>
</evidence>
<organism evidence="2 3">
    <name type="scientific">Corynebacterium incognita</name>
    <dbReference type="NCBI Taxonomy" id="2754725"/>
    <lineage>
        <taxon>Bacteria</taxon>
        <taxon>Bacillati</taxon>
        <taxon>Actinomycetota</taxon>
        <taxon>Actinomycetes</taxon>
        <taxon>Mycobacteriales</taxon>
        <taxon>Corynebacteriaceae</taxon>
        <taxon>Corynebacterium</taxon>
    </lineage>
</organism>
<evidence type="ECO:0000313" key="3">
    <source>
        <dbReference type="Proteomes" id="UP000515743"/>
    </source>
</evidence>